<sequence length="20" mass="2334">MVVLRVQFSTLESYSRDSCL</sequence>
<name>A0A0E9RX73_ANGAN</name>
<reference evidence="1" key="2">
    <citation type="journal article" date="2015" name="Fish Shellfish Immunol.">
        <title>Early steps in the European eel (Anguilla anguilla)-Vibrio vulnificus interaction in the gills: Role of the RtxA13 toxin.</title>
        <authorList>
            <person name="Callol A."/>
            <person name="Pajuelo D."/>
            <person name="Ebbesson L."/>
            <person name="Teles M."/>
            <person name="MacKenzie S."/>
            <person name="Amaro C."/>
        </authorList>
    </citation>
    <scope>NUCLEOTIDE SEQUENCE</scope>
</reference>
<protein>
    <submittedName>
        <fullName evidence="1">Uncharacterized protein</fullName>
    </submittedName>
</protein>
<dbReference type="EMBL" id="GBXM01074836">
    <property type="protein sequence ID" value="JAH33741.1"/>
    <property type="molecule type" value="Transcribed_RNA"/>
</dbReference>
<evidence type="ECO:0000313" key="1">
    <source>
        <dbReference type="EMBL" id="JAH33741.1"/>
    </source>
</evidence>
<dbReference type="AlphaFoldDB" id="A0A0E9RX73"/>
<organism evidence="1">
    <name type="scientific">Anguilla anguilla</name>
    <name type="common">European freshwater eel</name>
    <name type="synonym">Muraena anguilla</name>
    <dbReference type="NCBI Taxonomy" id="7936"/>
    <lineage>
        <taxon>Eukaryota</taxon>
        <taxon>Metazoa</taxon>
        <taxon>Chordata</taxon>
        <taxon>Craniata</taxon>
        <taxon>Vertebrata</taxon>
        <taxon>Euteleostomi</taxon>
        <taxon>Actinopterygii</taxon>
        <taxon>Neopterygii</taxon>
        <taxon>Teleostei</taxon>
        <taxon>Anguilliformes</taxon>
        <taxon>Anguillidae</taxon>
        <taxon>Anguilla</taxon>
    </lineage>
</organism>
<proteinExistence type="predicted"/>
<reference evidence="1" key="1">
    <citation type="submission" date="2014-11" db="EMBL/GenBank/DDBJ databases">
        <authorList>
            <person name="Amaro Gonzalez C."/>
        </authorList>
    </citation>
    <scope>NUCLEOTIDE SEQUENCE</scope>
</reference>
<accession>A0A0E9RX73</accession>